<accession>A0A6D2IUY0</accession>
<keyword evidence="3" id="KW-1185">Reference proteome</keyword>
<feature type="region of interest" description="Disordered" evidence="1">
    <location>
        <begin position="86"/>
        <end position="115"/>
    </location>
</feature>
<proteinExistence type="predicted"/>
<sequence length="115" mass="13172">MMMYGGEQDQPLHQYTPIVPFVLQGQDVGFEATMHSNHNNNNNFMMVFEGEQNQQQQHHGVHLGFQGLENWLMLDMNVDDYFNIDGVLNTEGGTTQEHGQEEEAQEQPQQLTPLP</sequence>
<evidence type="ECO:0000313" key="2">
    <source>
        <dbReference type="EMBL" id="CAA7028862.1"/>
    </source>
</evidence>
<dbReference type="AlphaFoldDB" id="A0A6D2IUY0"/>
<dbReference type="EMBL" id="CACVBM020001074">
    <property type="protein sequence ID" value="CAA7028862.1"/>
    <property type="molecule type" value="Genomic_DNA"/>
</dbReference>
<protein>
    <submittedName>
        <fullName evidence="2">Uncharacterized protein</fullName>
    </submittedName>
</protein>
<evidence type="ECO:0000313" key="3">
    <source>
        <dbReference type="Proteomes" id="UP000467841"/>
    </source>
</evidence>
<evidence type="ECO:0000256" key="1">
    <source>
        <dbReference type="SAM" id="MobiDB-lite"/>
    </source>
</evidence>
<name>A0A6D2IUY0_9BRAS</name>
<comment type="caution">
    <text evidence="2">The sequence shown here is derived from an EMBL/GenBank/DDBJ whole genome shotgun (WGS) entry which is preliminary data.</text>
</comment>
<feature type="compositionally biased region" description="Low complexity" evidence="1">
    <location>
        <begin position="106"/>
        <end position="115"/>
    </location>
</feature>
<reference evidence="2" key="1">
    <citation type="submission" date="2020-01" db="EMBL/GenBank/DDBJ databases">
        <authorList>
            <person name="Mishra B."/>
        </authorList>
    </citation>
    <scope>NUCLEOTIDE SEQUENCE [LARGE SCALE GENOMIC DNA]</scope>
</reference>
<dbReference type="Proteomes" id="UP000467841">
    <property type="component" value="Unassembled WGS sequence"/>
</dbReference>
<organism evidence="2 3">
    <name type="scientific">Microthlaspi erraticum</name>
    <dbReference type="NCBI Taxonomy" id="1685480"/>
    <lineage>
        <taxon>Eukaryota</taxon>
        <taxon>Viridiplantae</taxon>
        <taxon>Streptophyta</taxon>
        <taxon>Embryophyta</taxon>
        <taxon>Tracheophyta</taxon>
        <taxon>Spermatophyta</taxon>
        <taxon>Magnoliopsida</taxon>
        <taxon>eudicotyledons</taxon>
        <taxon>Gunneridae</taxon>
        <taxon>Pentapetalae</taxon>
        <taxon>rosids</taxon>
        <taxon>malvids</taxon>
        <taxon>Brassicales</taxon>
        <taxon>Brassicaceae</taxon>
        <taxon>Coluteocarpeae</taxon>
        <taxon>Microthlaspi</taxon>
    </lineage>
</organism>
<gene>
    <name evidence="2" type="ORF">MERR_LOCUS16097</name>
</gene>